<name>A0ACC1T7R1_9APHY</name>
<protein>
    <submittedName>
        <fullName evidence="1">Uncharacterized protein</fullName>
    </submittedName>
</protein>
<reference evidence="1" key="1">
    <citation type="submission" date="2022-07" db="EMBL/GenBank/DDBJ databases">
        <title>Genome Sequence of Phlebia brevispora.</title>
        <authorList>
            <person name="Buettner E."/>
        </authorList>
    </citation>
    <scope>NUCLEOTIDE SEQUENCE</scope>
    <source>
        <strain evidence="1">MPL23</strain>
    </source>
</reference>
<organism evidence="1 2">
    <name type="scientific">Phlebia brevispora</name>
    <dbReference type="NCBI Taxonomy" id="194682"/>
    <lineage>
        <taxon>Eukaryota</taxon>
        <taxon>Fungi</taxon>
        <taxon>Dikarya</taxon>
        <taxon>Basidiomycota</taxon>
        <taxon>Agaricomycotina</taxon>
        <taxon>Agaricomycetes</taxon>
        <taxon>Polyporales</taxon>
        <taxon>Meruliaceae</taxon>
        <taxon>Phlebia</taxon>
    </lineage>
</organism>
<evidence type="ECO:0000313" key="2">
    <source>
        <dbReference type="Proteomes" id="UP001148662"/>
    </source>
</evidence>
<gene>
    <name evidence="1" type="ORF">NM688_g2814</name>
</gene>
<accession>A0ACC1T7R1</accession>
<comment type="caution">
    <text evidence="1">The sequence shown here is derived from an EMBL/GenBank/DDBJ whole genome shotgun (WGS) entry which is preliminary data.</text>
</comment>
<dbReference type="EMBL" id="JANHOG010000376">
    <property type="protein sequence ID" value="KAJ3554997.1"/>
    <property type="molecule type" value="Genomic_DNA"/>
</dbReference>
<sequence length="412" mass="46649">MLLSKILLQPRILRLQRGVRTIASVSEGANGLLYKGTTYPFRWLRDSCQCPECVHSSNRQKLHRTTDIPADIRPAIDGVQATDAGVQVTWTSGHRSSFTDSFLQTYGSLDTLHEFHHDVQPVVWDKNQLVESAEHLFVPYEDLRRPSGLLSAITQLTQYGLLFVTGVPTQETSNDTCETRKLAQRFGEIRNTFYGELWDVINVRNSTNIAYTNLNLGLHMDLMYFHHPPRFQLLHCLRNRVVGGESVFSDALDAAERLRASNPSDFKILATTPVPFHYINNGHHLHNSHPTIVLDECHKGDILTAPIKYLTYAPPFQAPFPSSTPPEFYAALERFVSYIEAPTAKFEYLLREGDAVFFDNRRVLHARTAFSDPGEGEVPRVAEGEPSRWLKGTYLDADTVLSRGRVLREKGE</sequence>
<proteinExistence type="predicted"/>
<keyword evidence="2" id="KW-1185">Reference proteome</keyword>
<evidence type="ECO:0000313" key="1">
    <source>
        <dbReference type="EMBL" id="KAJ3554997.1"/>
    </source>
</evidence>
<dbReference type="Proteomes" id="UP001148662">
    <property type="component" value="Unassembled WGS sequence"/>
</dbReference>